<organism evidence="1 2">
    <name type="scientific">Niallia endozanthoxylica</name>
    <dbReference type="NCBI Taxonomy" id="2036016"/>
    <lineage>
        <taxon>Bacteria</taxon>
        <taxon>Bacillati</taxon>
        <taxon>Bacillota</taxon>
        <taxon>Bacilli</taxon>
        <taxon>Bacillales</taxon>
        <taxon>Bacillaceae</taxon>
        <taxon>Niallia</taxon>
    </lineage>
</organism>
<dbReference type="Proteomes" id="UP000326671">
    <property type="component" value="Unassembled WGS sequence"/>
</dbReference>
<dbReference type="PANTHER" id="PTHR10000">
    <property type="entry name" value="PHOSPHOSERINE PHOSPHATASE"/>
    <property type="match status" value="1"/>
</dbReference>
<dbReference type="GO" id="GO:0000287">
    <property type="term" value="F:magnesium ion binding"/>
    <property type="evidence" value="ECO:0007669"/>
    <property type="project" value="TreeGrafter"/>
</dbReference>
<dbReference type="InterPro" id="IPR000150">
    <property type="entry name" value="Cof"/>
</dbReference>
<dbReference type="InterPro" id="IPR006379">
    <property type="entry name" value="HAD-SF_hydro_IIB"/>
</dbReference>
<dbReference type="SFLD" id="SFLDG01140">
    <property type="entry name" value="C2.B:_Phosphomannomutase_and_P"/>
    <property type="match status" value="1"/>
</dbReference>
<dbReference type="OrthoDB" id="9806027at2"/>
<accession>A0A5J5H4B7</accession>
<dbReference type="NCBIfam" id="TIGR00099">
    <property type="entry name" value="Cof-subfamily"/>
    <property type="match status" value="1"/>
</dbReference>
<evidence type="ECO:0000313" key="1">
    <source>
        <dbReference type="EMBL" id="KAA9014542.1"/>
    </source>
</evidence>
<dbReference type="PANTHER" id="PTHR10000:SF55">
    <property type="entry name" value="5-AMINO-6-(5-PHOSPHO-D-RIBITYLAMINO)URACIL PHOSPHATASE YCSE"/>
    <property type="match status" value="1"/>
</dbReference>
<dbReference type="AlphaFoldDB" id="A0A5J5H4B7"/>
<dbReference type="PROSITE" id="PS01228">
    <property type="entry name" value="COF_1"/>
    <property type="match status" value="1"/>
</dbReference>
<sequence length="288" mass="32160">MKLIASDLDGTLLNEIGEISQENIQAIIKAEEKGLTFVVATGRSYDSAKRILTKAGILCPIICLNGAAAYDINGRLIRNIPMDAAVCRKIVSVCQKAEMYTELFMENSVLSSGKDNFMDVAIQMFKNVMPNSTEEEIRHVVERRFQDENVQFTDNLEKQISNENNTIYKVLSFSLDEKKLAEAYNELKNEPGMIITSSGHMNLEFNHPDAKKGLALKELVNSMGIDMRDVMALGDNLNDKSMLEEVGRGVAMGNAAEEIKELCKYTTKRNTEHGVAYAIEEMLRDCSL</sequence>
<dbReference type="RefSeq" id="WP_150442469.1">
    <property type="nucleotide sequence ID" value="NZ_VYKL01000045.1"/>
</dbReference>
<proteinExistence type="predicted"/>
<dbReference type="Pfam" id="PF08282">
    <property type="entry name" value="Hydrolase_3"/>
    <property type="match status" value="1"/>
</dbReference>
<gene>
    <name evidence="1" type="ORF">F4V44_23645</name>
</gene>
<dbReference type="CDD" id="cd07516">
    <property type="entry name" value="HAD_Pase"/>
    <property type="match status" value="1"/>
</dbReference>
<dbReference type="SFLD" id="SFLDG01144">
    <property type="entry name" value="C2.B.4:_PGP_Like"/>
    <property type="match status" value="1"/>
</dbReference>
<dbReference type="Gene3D" id="3.40.50.1000">
    <property type="entry name" value="HAD superfamily/HAD-like"/>
    <property type="match status" value="1"/>
</dbReference>
<reference evidence="1 2" key="1">
    <citation type="submission" date="2019-09" db="EMBL/GenBank/DDBJ databases">
        <title>Whole genome sequences of isolates from the Mars Exploration Rovers.</title>
        <authorList>
            <person name="Seuylemezian A."/>
            <person name="Vaishampayan P."/>
        </authorList>
    </citation>
    <scope>NUCLEOTIDE SEQUENCE [LARGE SCALE GENOMIC DNA]</scope>
    <source>
        <strain evidence="1 2">MER_TA_151</strain>
    </source>
</reference>
<dbReference type="SUPFAM" id="SSF56784">
    <property type="entry name" value="HAD-like"/>
    <property type="match status" value="1"/>
</dbReference>
<keyword evidence="2" id="KW-1185">Reference proteome</keyword>
<dbReference type="InterPro" id="IPR036412">
    <property type="entry name" value="HAD-like_sf"/>
</dbReference>
<evidence type="ECO:0000313" key="2">
    <source>
        <dbReference type="Proteomes" id="UP000326671"/>
    </source>
</evidence>
<comment type="caution">
    <text evidence="1">The sequence shown here is derived from an EMBL/GenBank/DDBJ whole genome shotgun (WGS) entry which is preliminary data.</text>
</comment>
<dbReference type="GO" id="GO:0005829">
    <property type="term" value="C:cytosol"/>
    <property type="evidence" value="ECO:0007669"/>
    <property type="project" value="TreeGrafter"/>
</dbReference>
<dbReference type="SFLD" id="SFLDS00003">
    <property type="entry name" value="Haloacid_Dehalogenase"/>
    <property type="match status" value="1"/>
</dbReference>
<name>A0A5J5H4B7_9BACI</name>
<dbReference type="PROSITE" id="PS01229">
    <property type="entry name" value="COF_2"/>
    <property type="match status" value="1"/>
</dbReference>
<dbReference type="GO" id="GO:0016791">
    <property type="term" value="F:phosphatase activity"/>
    <property type="evidence" value="ECO:0007669"/>
    <property type="project" value="TreeGrafter"/>
</dbReference>
<dbReference type="NCBIfam" id="TIGR01484">
    <property type="entry name" value="HAD-SF-IIB"/>
    <property type="match status" value="1"/>
</dbReference>
<dbReference type="EMBL" id="VYKL01000045">
    <property type="protein sequence ID" value="KAA9014542.1"/>
    <property type="molecule type" value="Genomic_DNA"/>
</dbReference>
<protein>
    <submittedName>
        <fullName evidence="1">HAD family phosphatase</fullName>
    </submittedName>
</protein>
<dbReference type="Gene3D" id="3.30.1240.10">
    <property type="match status" value="1"/>
</dbReference>
<dbReference type="InterPro" id="IPR023214">
    <property type="entry name" value="HAD_sf"/>
</dbReference>